<dbReference type="Gene3D" id="1.10.10.10">
    <property type="entry name" value="Winged helix-like DNA-binding domain superfamily/Winged helix DNA-binding domain"/>
    <property type="match status" value="1"/>
</dbReference>
<dbReference type="Proteomes" id="UP000320176">
    <property type="component" value="Unassembled WGS sequence"/>
</dbReference>
<evidence type="ECO:0000256" key="2">
    <source>
        <dbReference type="ARBA" id="ARBA00023015"/>
    </source>
</evidence>
<dbReference type="InterPro" id="IPR013249">
    <property type="entry name" value="RNA_pol_sigma70_r4_t2"/>
</dbReference>
<organism evidence="8 9">
    <name type="scientific">Stieleria varia</name>
    <dbReference type="NCBI Taxonomy" id="2528005"/>
    <lineage>
        <taxon>Bacteria</taxon>
        <taxon>Pseudomonadati</taxon>
        <taxon>Planctomycetota</taxon>
        <taxon>Planctomycetia</taxon>
        <taxon>Pirellulales</taxon>
        <taxon>Pirellulaceae</taxon>
        <taxon>Stieleria</taxon>
    </lineage>
</organism>
<reference evidence="8 9" key="1">
    <citation type="submission" date="2019-02" db="EMBL/GenBank/DDBJ databases">
        <title>Deep-cultivation of Planctomycetes and their phenomic and genomic characterization uncovers novel biology.</title>
        <authorList>
            <person name="Wiegand S."/>
            <person name="Jogler M."/>
            <person name="Boedeker C."/>
            <person name="Pinto D."/>
            <person name="Vollmers J."/>
            <person name="Rivas-Marin E."/>
            <person name="Kohn T."/>
            <person name="Peeters S.H."/>
            <person name="Heuer A."/>
            <person name="Rast P."/>
            <person name="Oberbeckmann S."/>
            <person name="Bunk B."/>
            <person name="Jeske O."/>
            <person name="Meyerdierks A."/>
            <person name="Storesund J.E."/>
            <person name="Kallscheuer N."/>
            <person name="Luecker S."/>
            <person name="Lage O.M."/>
            <person name="Pohl T."/>
            <person name="Merkel B.J."/>
            <person name="Hornburger P."/>
            <person name="Mueller R.-W."/>
            <person name="Bruemmer F."/>
            <person name="Labrenz M."/>
            <person name="Spormann A.M."/>
            <person name="Op Den Camp H."/>
            <person name="Overmann J."/>
            <person name="Amann R."/>
            <person name="Jetten M.S.M."/>
            <person name="Mascher T."/>
            <person name="Medema M.H."/>
            <person name="Devos D.P."/>
            <person name="Kaster A.-K."/>
            <person name="Ovreas L."/>
            <person name="Rohde M."/>
            <person name="Galperin M.Y."/>
            <person name="Jogler C."/>
        </authorList>
    </citation>
    <scope>NUCLEOTIDE SEQUENCE [LARGE SCALE GENOMIC DNA]</scope>
    <source>
        <strain evidence="8 9">Pla52n</strain>
    </source>
</reference>
<keyword evidence="2" id="KW-0805">Transcription regulation</keyword>
<dbReference type="InterPro" id="IPR007627">
    <property type="entry name" value="RNA_pol_sigma70_r2"/>
</dbReference>
<dbReference type="SUPFAM" id="SSF88659">
    <property type="entry name" value="Sigma3 and sigma4 domains of RNA polymerase sigma factors"/>
    <property type="match status" value="1"/>
</dbReference>
<accession>A0A5C6AH26</accession>
<evidence type="ECO:0000259" key="6">
    <source>
        <dbReference type="Pfam" id="PF04542"/>
    </source>
</evidence>
<keyword evidence="4" id="KW-0238">DNA-binding</keyword>
<comment type="caution">
    <text evidence="8">The sequence shown here is derived from an EMBL/GenBank/DDBJ whole genome shotgun (WGS) entry which is preliminary data.</text>
</comment>
<gene>
    <name evidence="8" type="primary">sigW_13</name>
    <name evidence="8" type="ORF">Pla52n_49990</name>
</gene>
<dbReference type="Pfam" id="PF04542">
    <property type="entry name" value="Sigma70_r2"/>
    <property type="match status" value="1"/>
</dbReference>
<feature type="domain" description="RNA polymerase sigma-70 region 2" evidence="6">
    <location>
        <begin position="13"/>
        <end position="77"/>
    </location>
</feature>
<proteinExistence type="inferred from homology"/>
<evidence type="ECO:0000313" key="9">
    <source>
        <dbReference type="Proteomes" id="UP000320176"/>
    </source>
</evidence>
<dbReference type="InterPro" id="IPR013325">
    <property type="entry name" value="RNA_pol_sigma_r2"/>
</dbReference>
<dbReference type="RefSeq" id="WP_197454891.1">
    <property type="nucleotide sequence ID" value="NZ_CP151726.1"/>
</dbReference>
<dbReference type="Gene3D" id="1.10.1740.10">
    <property type="match status" value="1"/>
</dbReference>
<dbReference type="InterPro" id="IPR039425">
    <property type="entry name" value="RNA_pol_sigma-70-like"/>
</dbReference>
<dbReference type="AlphaFoldDB" id="A0A5C6AH26"/>
<dbReference type="SUPFAM" id="SSF88946">
    <property type="entry name" value="Sigma2 domain of RNA polymerase sigma factors"/>
    <property type="match status" value="1"/>
</dbReference>
<dbReference type="InterPro" id="IPR036388">
    <property type="entry name" value="WH-like_DNA-bd_sf"/>
</dbReference>
<name>A0A5C6AH26_9BACT</name>
<dbReference type="GO" id="GO:0006352">
    <property type="term" value="P:DNA-templated transcription initiation"/>
    <property type="evidence" value="ECO:0007669"/>
    <property type="project" value="InterPro"/>
</dbReference>
<evidence type="ECO:0000256" key="1">
    <source>
        <dbReference type="ARBA" id="ARBA00010641"/>
    </source>
</evidence>
<sequence length="170" mass="18972">MSDPAAPDWGKVIEKHAERVFRIAYRILGSVHDAEDVSQEVFVEAMAVYQSGPVRTWTGLMVRLATVRSIDRLRRERGKPVSCQVAEAVSSKRGPDEELIATELANWLRDEIRNLPDQQAAIFSLAYFEQLSRNEIATALDLSPEAVSTTLYKARKKLSSQLAVVLGDKS</sequence>
<dbReference type="GO" id="GO:0016987">
    <property type="term" value="F:sigma factor activity"/>
    <property type="evidence" value="ECO:0007669"/>
    <property type="project" value="UniProtKB-KW"/>
</dbReference>
<protein>
    <submittedName>
        <fullName evidence="8">ECF RNA polymerase sigma factor SigW</fullName>
    </submittedName>
</protein>
<keyword evidence="5" id="KW-0804">Transcription</keyword>
<evidence type="ECO:0000259" key="7">
    <source>
        <dbReference type="Pfam" id="PF08281"/>
    </source>
</evidence>
<dbReference type="NCBIfam" id="TIGR02937">
    <property type="entry name" value="sigma70-ECF"/>
    <property type="match status" value="1"/>
</dbReference>
<evidence type="ECO:0000256" key="4">
    <source>
        <dbReference type="ARBA" id="ARBA00023125"/>
    </source>
</evidence>
<evidence type="ECO:0000256" key="5">
    <source>
        <dbReference type="ARBA" id="ARBA00023163"/>
    </source>
</evidence>
<dbReference type="EMBL" id="SJPN01000006">
    <property type="protein sequence ID" value="TWT98485.1"/>
    <property type="molecule type" value="Genomic_DNA"/>
</dbReference>
<keyword evidence="3" id="KW-0731">Sigma factor</keyword>
<dbReference type="Pfam" id="PF08281">
    <property type="entry name" value="Sigma70_r4_2"/>
    <property type="match status" value="1"/>
</dbReference>
<dbReference type="GO" id="GO:0003677">
    <property type="term" value="F:DNA binding"/>
    <property type="evidence" value="ECO:0007669"/>
    <property type="project" value="UniProtKB-KW"/>
</dbReference>
<dbReference type="PANTHER" id="PTHR43133:SF8">
    <property type="entry name" value="RNA POLYMERASE SIGMA FACTOR HI_1459-RELATED"/>
    <property type="match status" value="1"/>
</dbReference>
<dbReference type="InterPro" id="IPR014284">
    <property type="entry name" value="RNA_pol_sigma-70_dom"/>
</dbReference>
<keyword evidence="9" id="KW-1185">Reference proteome</keyword>
<evidence type="ECO:0000313" key="8">
    <source>
        <dbReference type="EMBL" id="TWT98485.1"/>
    </source>
</evidence>
<evidence type="ECO:0000256" key="3">
    <source>
        <dbReference type="ARBA" id="ARBA00023082"/>
    </source>
</evidence>
<dbReference type="CDD" id="cd06171">
    <property type="entry name" value="Sigma70_r4"/>
    <property type="match status" value="1"/>
</dbReference>
<feature type="domain" description="RNA polymerase sigma factor 70 region 4 type 2" evidence="7">
    <location>
        <begin position="107"/>
        <end position="158"/>
    </location>
</feature>
<dbReference type="InterPro" id="IPR013324">
    <property type="entry name" value="RNA_pol_sigma_r3/r4-like"/>
</dbReference>
<comment type="similarity">
    <text evidence="1">Belongs to the sigma-70 factor family. ECF subfamily.</text>
</comment>
<dbReference type="PANTHER" id="PTHR43133">
    <property type="entry name" value="RNA POLYMERASE ECF-TYPE SIGMA FACTO"/>
    <property type="match status" value="1"/>
</dbReference>